<comment type="function">
    <text evidence="8">This protein is part of the stalk that links CF(0) to CF(1). It either transmits conformational changes from CF(0) to CF(1) or is implicated in proton conduction.</text>
</comment>
<evidence type="ECO:0000256" key="5">
    <source>
        <dbReference type="ARBA" id="ARBA00023136"/>
    </source>
</evidence>
<dbReference type="Proteomes" id="UP000295517">
    <property type="component" value="Chromosome"/>
</dbReference>
<dbReference type="InterPro" id="IPR000711">
    <property type="entry name" value="ATPase_OSCP/dsu"/>
</dbReference>
<dbReference type="PANTHER" id="PTHR11910">
    <property type="entry name" value="ATP SYNTHASE DELTA CHAIN"/>
    <property type="match status" value="1"/>
</dbReference>
<dbReference type="Pfam" id="PF00213">
    <property type="entry name" value="OSCP"/>
    <property type="match status" value="1"/>
</dbReference>
<evidence type="ECO:0000256" key="3">
    <source>
        <dbReference type="ARBA" id="ARBA00022781"/>
    </source>
</evidence>
<comment type="similarity">
    <text evidence="8">Belongs to the ATPase delta chain family.</text>
</comment>
<keyword evidence="3 8" id="KW-0375">Hydrogen ion transport</keyword>
<dbReference type="NCBIfam" id="NF004402">
    <property type="entry name" value="PRK05758.2-2"/>
    <property type="match status" value="1"/>
</dbReference>
<evidence type="ECO:0000256" key="7">
    <source>
        <dbReference type="ARBA" id="ARBA00023310"/>
    </source>
</evidence>
<dbReference type="AlphaFoldDB" id="A0AAX1ED08"/>
<dbReference type="GO" id="GO:0005886">
    <property type="term" value="C:plasma membrane"/>
    <property type="evidence" value="ECO:0007669"/>
    <property type="project" value="UniProtKB-SubCell"/>
</dbReference>
<dbReference type="GO" id="GO:0046933">
    <property type="term" value="F:proton-transporting ATP synthase activity, rotational mechanism"/>
    <property type="evidence" value="ECO:0007669"/>
    <property type="project" value="UniProtKB-UniRule"/>
</dbReference>
<dbReference type="GO" id="GO:0045259">
    <property type="term" value="C:proton-transporting ATP synthase complex"/>
    <property type="evidence" value="ECO:0007669"/>
    <property type="project" value="UniProtKB-KW"/>
</dbReference>
<protein>
    <recommendedName>
        <fullName evidence="8">ATP synthase subunit delta</fullName>
    </recommendedName>
    <alternativeName>
        <fullName evidence="8">ATP synthase F(1) sector subunit delta</fullName>
    </alternativeName>
    <alternativeName>
        <fullName evidence="8">F-type ATPase subunit delta</fullName>
        <shortName evidence="8">F-ATPase subunit delta</shortName>
    </alternativeName>
</protein>
<keyword evidence="4 8" id="KW-0406">Ion transport</keyword>
<comment type="subcellular location">
    <subcellularLocation>
        <location evidence="8">Cell membrane</location>
        <topology evidence="8">Peripheral membrane protein</topology>
    </subcellularLocation>
    <subcellularLocation>
        <location evidence="1">Membrane</location>
    </subcellularLocation>
</comment>
<proteinExistence type="inferred from homology"/>
<keyword evidence="5 8" id="KW-0472">Membrane</keyword>
<dbReference type="Gene3D" id="1.10.520.20">
    <property type="entry name" value="N-terminal domain of the delta subunit of the F1F0-ATP synthase"/>
    <property type="match status" value="1"/>
</dbReference>
<keyword evidence="6 8" id="KW-0139">CF(1)</keyword>
<dbReference type="HAMAP" id="MF_01416">
    <property type="entry name" value="ATP_synth_delta_bact"/>
    <property type="match status" value="1"/>
</dbReference>
<gene>
    <name evidence="8" type="primary">atpH</name>
    <name evidence="9" type="ORF">E3983_00615</name>
</gene>
<name>A0AAX1ED08_9GAMM</name>
<evidence type="ECO:0000256" key="6">
    <source>
        <dbReference type="ARBA" id="ARBA00023196"/>
    </source>
</evidence>
<evidence type="ECO:0000256" key="8">
    <source>
        <dbReference type="HAMAP-Rule" id="MF_01416"/>
    </source>
</evidence>
<dbReference type="NCBIfam" id="TIGR01145">
    <property type="entry name" value="ATP_synt_delta"/>
    <property type="match status" value="1"/>
</dbReference>
<evidence type="ECO:0000256" key="2">
    <source>
        <dbReference type="ARBA" id="ARBA00022448"/>
    </source>
</evidence>
<dbReference type="RefSeq" id="WP_135059490.1">
    <property type="nucleotide sequence ID" value="NZ_CP038254.1"/>
</dbReference>
<dbReference type="PRINTS" id="PR00125">
    <property type="entry name" value="ATPASEDELTA"/>
</dbReference>
<sequence length="183" mass="20444">MSDSTTIARPYAKAIFEHALDKNKLPEWSKILHVLAESATLQEAAEFISNPKATDEQRIELLMTVVRDKYSNESDLQAIHNLLCLLAHNKRLLLLPDIKVLYEMYRAEQEKTLSVDIVSFSKPSDSQLQQLGKSLSQRLQRKVSLNTKIDPSILGGAIIYAGDLVIDGSVRGKLNKLKADLTA</sequence>
<evidence type="ECO:0000313" key="10">
    <source>
        <dbReference type="Proteomes" id="UP000295517"/>
    </source>
</evidence>
<dbReference type="EMBL" id="CP038254">
    <property type="protein sequence ID" value="QBR82985.1"/>
    <property type="molecule type" value="Genomic_DNA"/>
</dbReference>
<keyword evidence="8" id="KW-1003">Cell membrane</keyword>
<keyword evidence="7 8" id="KW-0066">ATP synthesis</keyword>
<reference evidence="9 10" key="1">
    <citation type="submission" date="2019-03" db="EMBL/GenBank/DDBJ databases">
        <title>Diverse conjugative elements silence natural transformation in Legionella species.</title>
        <authorList>
            <person name="Durieux I."/>
            <person name="Ginevra C."/>
            <person name="Attaiech L."/>
            <person name="Picq K."/>
            <person name="Juan P.A."/>
            <person name="Jarraud S."/>
            <person name="Charpentier X."/>
        </authorList>
    </citation>
    <scope>NUCLEOTIDE SEQUENCE [LARGE SCALE GENOMIC DNA]</scope>
    <source>
        <strain evidence="9 10">HL-0427-4011</strain>
    </source>
</reference>
<dbReference type="InterPro" id="IPR026015">
    <property type="entry name" value="ATP_synth_OSCP/delta_N_sf"/>
</dbReference>
<keyword evidence="2 8" id="KW-0813">Transport</keyword>
<evidence type="ECO:0000313" key="9">
    <source>
        <dbReference type="EMBL" id="QBR82985.1"/>
    </source>
</evidence>
<evidence type="ECO:0000256" key="1">
    <source>
        <dbReference type="ARBA" id="ARBA00004370"/>
    </source>
</evidence>
<organism evidence="9 10">
    <name type="scientific">Legionella israelensis</name>
    <dbReference type="NCBI Taxonomy" id="454"/>
    <lineage>
        <taxon>Bacteria</taxon>
        <taxon>Pseudomonadati</taxon>
        <taxon>Pseudomonadota</taxon>
        <taxon>Gammaproteobacteria</taxon>
        <taxon>Legionellales</taxon>
        <taxon>Legionellaceae</taxon>
        <taxon>Legionella</taxon>
    </lineage>
</organism>
<comment type="function">
    <text evidence="8">F(1)F(0) ATP synthase produces ATP from ADP in the presence of a proton or sodium gradient. F-type ATPases consist of two structural domains, F(1) containing the extramembraneous catalytic core and F(0) containing the membrane proton channel, linked together by a central stalk and a peripheral stalk. During catalysis, ATP synthesis in the catalytic domain of F(1) is coupled via a rotary mechanism of the central stalk subunits to proton translocation.</text>
</comment>
<dbReference type="SUPFAM" id="SSF47928">
    <property type="entry name" value="N-terminal domain of the delta subunit of the F1F0-ATP synthase"/>
    <property type="match status" value="1"/>
</dbReference>
<evidence type="ECO:0000256" key="4">
    <source>
        <dbReference type="ARBA" id="ARBA00023065"/>
    </source>
</evidence>
<accession>A0AAX1ED08</accession>